<reference evidence="1 2" key="1">
    <citation type="submission" date="2017-05" db="EMBL/GenBank/DDBJ databases">
        <title>Polyphasic characterization of four soil-derived phenanthrene-degrading Acidovorax strains and proposal of Acidovorax phenanthrenivorans sp. nov.</title>
        <authorList>
            <person name="Singleton D.R."/>
            <person name="Lee J."/>
            <person name="Dickey A.N."/>
            <person name="Stroud A."/>
            <person name="Scholl E.H."/>
            <person name="Wright F.A."/>
            <person name="Aitken M.D."/>
        </authorList>
    </citation>
    <scope>NUCLEOTIDE SEQUENCE [LARGE SCALE GENOMIC DNA]</scope>
    <source>
        <strain evidence="1">NA3</strain>
    </source>
</reference>
<evidence type="ECO:0000313" key="1">
    <source>
        <dbReference type="EMBL" id="ART51207.1"/>
    </source>
</evidence>
<dbReference type="KEGG" id="acis:CBP35_12975"/>
<protein>
    <submittedName>
        <fullName evidence="1">MarR family transcriptional regulator</fullName>
    </submittedName>
</protein>
<dbReference type="PANTHER" id="PTHR42756">
    <property type="entry name" value="TRANSCRIPTIONAL REGULATOR, MARR"/>
    <property type="match status" value="1"/>
</dbReference>
<dbReference type="AlphaFoldDB" id="A0A240U1C7"/>
<evidence type="ECO:0000313" key="2">
    <source>
        <dbReference type="Proteomes" id="UP000194432"/>
    </source>
</evidence>
<dbReference type="PANTHER" id="PTHR42756:SF1">
    <property type="entry name" value="TRANSCRIPTIONAL REPRESSOR OF EMRAB OPERON"/>
    <property type="match status" value="1"/>
</dbReference>
<sequence length="192" mass="21445">MSPTEKTYHYLLRHWREAVPDDRLAHLIRDVARAQMRALQLRLGAHGVSFGHWTFLRILWIKDGLTQRELSELAGVMEPTTFSAMKTMEKMGFIERRQLPGNRKNMHVFLTPSGRALEGVLVPLAEEVNHISVSGLHEKTVATVRKCLLTMIENLAADETVAAEPAVASEGAIGRSIDEVRSPPARTDSPSQ</sequence>
<dbReference type="GO" id="GO:0003700">
    <property type="term" value="F:DNA-binding transcription factor activity"/>
    <property type="evidence" value="ECO:0007669"/>
    <property type="project" value="InterPro"/>
</dbReference>
<dbReference type="KEGG" id="acid:CBP33_05520"/>
<dbReference type="KEGG" id="acip:CBP36_05970"/>
<gene>
    <name evidence="1" type="ORF">CBP34_05355</name>
</gene>
<dbReference type="OrthoDB" id="8759079at2"/>
<proteinExistence type="predicted"/>
<accession>A0A240UAE0</accession>
<accession>A0A240U1C7</accession>
<dbReference type="SUPFAM" id="SSF46785">
    <property type="entry name" value="Winged helix' DNA-binding domain"/>
    <property type="match status" value="1"/>
</dbReference>
<dbReference type="Pfam" id="PF01047">
    <property type="entry name" value="MarR"/>
    <property type="match status" value="1"/>
</dbReference>
<dbReference type="InterPro" id="IPR036390">
    <property type="entry name" value="WH_DNA-bd_sf"/>
</dbReference>
<accession>A0A240TPU3</accession>
<dbReference type="InterPro" id="IPR000835">
    <property type="entry name" value="HTH_MarR-typ"/>
</dbReference>
<name>A0A240U1C7_9BURK</name>
<dbReference type="Gene3D" id="1.10.10.10">
    <property type="entry name" value="Winged helix-like DNA-binding domain superfamily/Winged helix DNA-binding domain"/>
    <property type="match status" value="1"/>
</dbReference>
<keyword evidence="2" id="KW-1185">Reference proteome</keyword>
<dbReference type="SMART" id="SM00347">
    <property type="entry name" value="HTH_MARR"/>
    <property type="match status" value="1"/>
</dbReference>
<dbReference type="InterPro" id="IPR036388">
    <property type="entry name" value="WH-like_DNA-bd_sf"/>
</dbReference>
<dbReference type="EMBL" id="CP021361">
    <property type="protein sequence ID" value="ART51207.1"/>
    <property type="molecule type" value="Genomic_DNA"/>
</dbReference>
<dbReference type="Proteomes" id="UP000194432">
    <property type="component" value="Chromosome 1"/>
</dbReference>
<organism evidence="1 2">
    <name type="scientific">Acidovorax carolinensis</name>
    <dbReference type="NCBI Taxonomy" id="553814"/>
    <lineage>
        <taxon>Bacteria</taxon>
        <taxon>Pseudomonadati</taxon>
        <taxon>Pseudomonadota</taxon>
        <taxon>Betaproteobacteria</taxon>
        <taxon>Burkholderiales</taxon>
        <taxon>Comamonadaceae</taxon>
        <taxon>Acidovorax</taxon>
    </lineage>
</organism>
<dbReference type="GO" id="GO:0003677">
    <property type="term" value="F:DNA binding"/>
    <property type="evidence" value="ECO:0007669"/>
    <property type="project" value="UniProtKB-KW"/>
</dbReference>
<dbReference type="RefSeq" id="WP_086911741.1">
    <property type="nucleotide sequence ID" value="NZ_CP021359.1"/>
</dbReference>
<dbReference type="PROSITE" id="PS50995">
    <property type="entry name" value="HTH_MARR_2"/>
    <property type="match status" value="1"/>
</dbReference>
<dbReference type="KEGG" id="acin:CBP34_05355"/>